<evidence type="ECO:0000313" key="2">
    <source>
        <dbReference type="Proteomes" id="UP000194154"/>
    </source>
</evidence>
<accession>A0A1W7ACE2</accession>
<dbReference type="STRING" id="1855823.MCCS_14550"/>
<reference evidence="1 2" key="1">
    <citation type="journal article" date="2017" name="Int. J. Syst. Evol. Microbiol.">
        <title>Macrococcus canis sp. nov., a skin bacterium associated with infections in dogs.</title>
        <authorList>
            <person name="Gobeli Brawand S."/>
            <person name="Cotting K."/>
            <person name="Gomez-Sanz E."/>
            <person name="Collaud A."/>
            <person name="Thomann A."/>
            <person name="Brodard I."/>
            <person name="Rodriguez-Campos S."/>
            <person name="Strauss C."/>
            <person name="Perreten V."/>
        </authorList>
    </citation>
    <scope>NUCLEOTIDE SEQUENCE [LARGE SCALE GENOMIC DNA]</scope>
    <source>
        <strain evidence="1 2">KM45013</strain>
    </source>
</reference>
<keyword evidence="2" id="KW-1185">Reference proteome</keyword>
<dbReference type="RefSeq" id="WP_086042719.1">
    <property type="nucleotide sequence ID" value="NZ_CBCRZA010000002.1"/>
</dbReference>
<dbReference type="KEGG" id="mcak:MCCS_14550"/>
<name>A0A1W7ACE2_9STAP</name>
<dbReference type="EMBL" id="CP021059">
    <property type="protein sequence ID" value="ARQ07096.1"/>
    <property type="molecule type" value="Genomic_DNA"/>
</dbReference>
<proteinExistence type="predicted"/>
<dbReference type="AlphaFoldDB" id="A0A1W7ACE2"/>
<gene>
    <name evidence="1" type="ORF">MCCS_14550</name>
</gene>
<dbReference type="OrthoDB" id="9815009at2"/>
<dbReference type="GeneID" id="35295567"/>
<dbReference type="Proteomes" id="UP000194154">
    <property type="component" value="Chromosome"/>
</dbReference>
<protein>
    <submittedName>
        <fullName evidence="1">Uncharacterized protein</fullName>
    </submittedName>
</protein>
<sequence>MKLPYCRQIKFIKVGRPFFTLDEYYKLIDEYGPHCDIEWELESDCGVAYFTEVIEVKGSK</sequence>
<evidence type="ECO:0000313" key="1">
    <source>
        <dbReference type="EMBL" id="ARQ07096.1"/>
    </source>
</evidence>
<organism evidence="1 2">
    <name type="scientific">Macrococcoides canis</name>
    <dbReference type="NCBI Taxonomy" id="1855823"/>
    <lineage>
        <taxon>Bacteria</taxon>
        <taxon>Bacillati</taxon>
        <taxon>Bacillota</taxon>
        <taxon>Bacilli</taxon>
        <taxon>Bacillales</taxon>
        <taxon>Staphylococcaceae</taxon>
        <taxon>Macrococcoides</taxon>
    </lineage>
</organism>